<evidence type="ECO:0000313" key="7">
    <source>
        <dbReference type="Proteomes" id="UP001149090"/>
    </source>
</evidence>
<dbReference type="FunFam" id="1.10.510.10:FF:000777">
    <property type="entry name" value="CAMK family protein kinase"/>
    <property type="match status" value="1"/>
</dbReference>
<dbReference type="EMBL" id="JAPDFW010000070">
    <property type="protein sequence ID" value="KAJ5074170.1"/>
    <property type="molecule type" value="Genomic_DNA"/>
</dbReference>
<keyword evidence="6" id="KW-0808">Transferase</keyword>
<sequence length="653" mass="75341">MGEHVGPYILGKTLGVGTSGKVKLAVHKETGEKVAIKILPKINFLNNPDLKQKVGREIAVLKLMKNPHILRIIDVYETSRYLFIVLELMEEGELFDYLVNKGRITHEEALCLFQQIIYGLEYCHNHLICHRDLKPENLLVDKKQNIKIADFGMARLINTGSLASTSCGSPHYASPEVVRGIPYDGMASDVWSCGVILYALLIGRLPFDDNNLTKVLQKVEKGVYIMPNTLSQPKVDLIQRMLTVDPKQRITIPEIKKHPWFRSNFPDGYLPPSISSIKNKTNKPIILQDIPKEILSYLKSLGWEETQLENSLKNEEPNIEKVFYHLFEKRIYNKQKKKERPRRGSLPSQPVNIQQIRPRGFSLHNSKSKQHTKKNSEQMLLDDERSDENQLFDNSQEMFSMDVENRGNHQNSFENPFENPFEDTFGNEIGNEIENDENKYNENYSTTHLEKRITPQKQPIPESPIGPSFSRSPKKSWFARIFGKNKEKSKSKNKDKSKKEKTRKQEKKRIMIEDDQEDKKKPKTKKTISISNIQTTHSDLYQKTPLNANSQNTYQIVKKTSKLPKIEIASNLQKTLNLIGFEWKYPNLFKIKAKTVNLKIKIRIIEPNSIVSKTVDYGEEIVEDSNTVLFILKSGDSQQFSNKLAKIFQFLQL</sequence>
<dbReference type="PROSITE" id="PS00107">
    <property type="entry name" value="PROTEIN_KINASE_ATP"/>
    <property type="match status" value="1"/>
</dbReference>
<evidence type="ECO:0000256" key="4">
    <source>
        <dbReference type="SAM" id="MobiDB-lite"/>
    </source>
</evidence>
<keyword evidence="1 3" id="KW-0547">Nucleotide-binding</keyword>
<dbReference type="CDD" id="cd14081">
    <property type="entry name" value="STKc_BRSK1_2"/>
    <property type="match status" value="1"/>
</dbReference>
<dbReference type="Gene3D" id="1.10.510.10">
    <property type="entry name" value="Transferase(Phosphotransferase) domain 1"/>
    <property type="match status" value="1"/>
</dbReference>
<evidence type="ECO:0000259" key="5">
    <source>
        <dbReference type="PROSITE" id="PS50011"/>
    </source>
</evidence>
<gene>
    <name evidence="6" type="ORF">M0811_00799</name>
</gene>
<dbReference type="InterPro" id="IPR017441">
    <property type="entry name" value="Protein_kinase_ATP_BS"/>
</dbReference>
<comment type="caution">
    <text evidence="6">The sequence shown here is derived from an EMBL/GenBank/DDBJ whole genome shotgun (WGS) entry which is preliminary data.</text>
</comment>
<dbReference type="AlphaFoldDB" id="A0A9Q0LKI0"/>
<feature type="compositionally biased region" description="Basic residues" evidence="4">
    <location>
        <begin position="334"/>
        <end position="343"/>
    </location>
</feature>
<dbReference type="SUPFAM" id="SSF56112">
    <property type="entry name" value="Protein kinase-like (PK-like)"/>
    <property type="match status" value="1"/>
</dbReference>
<name>A0A9Q0LKI0_ANAIG</name>
<dbReference type="Proteomes" id="UP001149090">
    <property type="component" value="Unassembled WGS sequence"/>
</dbReference>
<organism evidence="6 7">
    <name type="scientific">Anaeramoeba ignava</name>
    <name type="common">Anaerobic marine amoeba</name>
    <dbReference type="NCBI Taxonomy" id="1746090"/>
    <lineage>
        <taxon>Eukaryota</taxon>
        <taxon>Metamonada</taxon>
        <taxon>Anaeramoebidae</taxon>
        <taxon>Anaeramoeba</taxon>
    </lineage>
</organism>
<evidence type="ECO:0000256" key="1">
    <source>
        <dbReference type="ARBA" id="ARBA00022741"/>
    </source>
</evidence>
<feature type="compositionally biased region" description="Polar residues" evidence="4">
    <location>
        <begin position="346"/>
        <end position="355"/>
    </location>
</feature>
<keyword evidence="6" id="KW-0418">Kinase</keyword>
<keyword evidence="2 3" id="KW-0067">ATP-binding</keyword>
<feature type="region of interest" description="Disordered" evidence="4">
    <location>
        <begin position="334"/>
        <end position="381"/>
    </location>
</feature>
<evidence type="ECO:0000256" key="3">
    <source>
        <dbReference type="PROSITE-ProRule" id="PRU10141"/>
    </source>
</evidence>
<dbReference type="GO" id="GO:0005737">
    <property type="term" value="C:cytoplasm"/>
    <property type="evidence" value="ECO:0007669"/>
    <property type="project" value="TreeGrafter"/>
</dbReference>
<dbReference type="PANTHER" id="PTHR24346">
    <property type="entry name" value="MAP/MICROTUBULE AFFINITY-REGULATING KINASE"/>
    <property type="match status" value="1"/>
</dbReference>
<dbReference type="GO" id="GO:0004674">
    <property type="term" value="F:protein serine/threonine kinase activity"/>
    <property type="evidence" value="ECO:0007669"/>
    <property type="project" value="TreeGrafter"/>
</dbReference>
<feature type="compositionally biased region" description="Basic and acidic residues" evidence="4">
    <location>
        <begin position="508"/>
        <end position="520"/>
    </location>
</feature>
<dbReference type="InterPro" id="IPR000719">
    <property type="entry name" value="Prot_kinase_dom"/>
</dbReference>
<dbReference type="PROSITE" id="PS00108">
    <property type="entry name" value="PROTEIN_KINASE_ST"/>
    <property type="match status" value="1"/>
</dbReference>
<protein>
    <submittedName>
        <fullName evidence="6">Serine/threonine-protein kinase brsk2-like protein</fullName>
    </submittedName>
</protein>
<dbReference type="Pfam" id="PF00069">
    <property type="entry name" value="Pkinase"/>
    <property type="match status" value="1"/>
</dbReference>
<feature type="compositionally biased region" description="Basic and acidic residues" evidence="4">
    <location>
        <begin position="484"/>
        <end position="498"/>
    </location>
</feature>
<feature type="binding site" evidence="3">
    <location>
        <position position="37"/>
    </location>
    <ligand>
        <name>ATP</name>
        <dbReference type="ChEBI" id="CHEBI:30616"/>
    </ligand>
</feature>
<dbReference type="OrthoDB" id="193931at2759"/>
<reference evidence="6" key="1">
    <citation type="submission" date="2022-10" db="EMBL/GenBank/DDBJ databases">
        <title>Novel sulphate-reducing endosymbionts in the free-living metamonad Anaeramoeba.</title>
        <authorList>
            <person name="Jerlstrom-Hultqvist J."/>
            <person name="Cepicka I."/>
            <person name="Gallot-Lavallee L."/>
            <person name="Salas-Leiva D."/>
            <person name="Curtis B.A."/>
            <person name="Zahonova K."/>
            <person name="Pipaliya S."/>
            <person name="Dacks J."/>
            <person name="Roger A.J."/>
        </authorList>
    </citation>
    <scope>NUCLEOTIDE SEQUENCE</scope>
    <source>
        <strain evidence="6">BMAN</strain>
    </source>
</reference>
<dbReference type="GO" id="GO:0005524">
    <property type="term" value="F:ATP binding"/>
    <property type="evidence" value="ECO:0007669"/>
    <property type="project" value="UniProtKB-UniRule"/>
</dbReference>
<evidence type="ECO:0000256" key="2">
    <source>
        <dbReference type="ARBA" id="ARBA00022840"/>
    </source>
</evidence>
<dbReference type="SMART" id="SM00220">
    <property type="entry name" value="S_TKc"/>
    <property type="match status" value="1"/>
</dbReference>
<keyword evidence="7" id="KW-1185">Reference proteome</keyword>
<accession>A0A9Q0LKI0</accession>
<dbReference type="PROSITE" id="PS50011">
    <property type="entry name" value="PROTEIN_KINASE_DOM"/>
    <property type="match status" value="1"/>
</dbReference>
<feature type="domain" description="Protein kinase" evidence="5">
    <location>
        <begin position="8"/>
        <end position="261"/>
    </location>
</feature>
<evidence type="ECO:0000313" key="6">
    <source>
        <dbReference type="EMBL" id="KAJ5074170.1"/>
    </source>
</evidence>
<dbReference type="InterPro" id="IPR011009">
    <property type="entry name" value="Kinase-like_dom_sf"/>
</dbReference>
<proteinExistence type="predicted"/>
<dbReference type="GO" id="GO:0035556">
    <property type="term" value="P:intracellular signal transduction"/>
    <property type="evidence" value="ECO:0007669"/>
    <property type="project" value="TreeGrafter"/>
</dbReference>
<dbReference type="PANTHER" id="PTHR24346:SF110">
    <property type="entry name" value="NON-SPECIFIC SERINE_THREONINE PROTEIN KINASE"/>
    <property type="match status" value="1"/>
</dbReference>
<feature type="region of interest" description="Disordered" evidence="4">
    <location>
        <begin position="449"/>
        <end position="528"/>
    </location>
</feature>
<dbReference type="InterPro" id="IPR008271">
    <property type="entry name" value="Ser/Thr_kinase_AS"/>
</dbReference>